<organism evidence="1 2">
    <name type="scientific">Rhabditophanes sp. KR3021</name>
    <dbReference type="NCBI Taxonomy" id="114890"/>
    <lineage>
        <taxon>Eukaryota</taxon>
        <taxon>Metazoa</taxon>
        <taxon>Ecdysozoa</taxon>
        <taxon>Nematoda</taxon>
        <taxon>Chromadorea</taxon>
        <taxon>Rhabditida</taxon>
        <taxon>Tylenchina</taxon>
        <taxon>Panagrolaimomorpha</taxon>
        <taxon>Strongyloidoidea</taxon>
        <taxon>Alloionematidae</taxon>
        <taxon>Rhabditophanes</taxon>
    </lineage>
</organism>
<protein>
    <submittedName>
        <fullName evidence="2">AAA_23 domain-containing protein</fullName>
    </submittedName>
</protein>
<dbReference type="Proteomes" id="UP000095286">
    <property type="component" value="Unplaced"/>
</dbReference>
<sequence>MVRLNGLKIQNVRSIGDKPIMINFQDPVTIIQGNNGTGKTTMIEALNYVTTGALPSGKMQSFIHNNLIAQKNKVDAAVQLSFENVQGKKCTITKRMNATVKGVSTTTKSDEFSITLADENDEVRSINSKVTDCNREVLKHLGVTKAMLDNVIFCHQEDSNWPLSEPKQLKLKFDELFEVTKYVKAMEHIKKLQSEMKKKIELLDTELPYIQANMIAFQDKKKQIDGLTLEIDQINVNLSKKTSELNEQRASKINVEKERERVDQEEQKLGLMRQEVKLLDKQIESLSEVPDFLGGLDALIAQIKSLENMDESQDADVSKKLAEKKLSQISNQIFVKNNEIAKNQEEIIEFEVKEQRVNFAKNAKNEQERLILVELFNGIRTEAGVLEELRAYAKQLAIQSESEIQVAEEAINEVKRKLNDANVEIRSATDRSGLLCREIDAKDAQLKRHASELLDMQGKINLVAENEEKIKVLTGVVDDASSHKVDYAGLVEIKMTLGNVLSDLKETKKLKEVKAKAIADKHSILEPIENDLMQMLDGDIDEGLQGKLKAKLEMRENDLKNYERDMMALTKSSEGIDAEYINCQNWLLACRGNIQKQKDSMKKLSVSDVNVEEQLSSINVTLDKERREVGVLDGSKVVYDRWIEELPNKSCCPLCEKEIGTGREKLNLETKMKKCIEDLPRKMARLNTSISSNSKNQALLIESLPHSKAIKAAVNDELPKLIEREQAAKLAKEKNDALKKDLERKIRLLKSEIDRIRKLERDCLYIEQSEETIRRVEEQISVLVQKLVQTSFDDVCYDFQSQTDADATNDDHLIDTVNVEIQSLTDQIEVAKALEEQKNIALGELDDLKAENAAFQDRLVKRTQIEGTMKGLRVDMEELDKQYRVCMEVIPEIEAQIVEDSNILASYETSYKLLLDKTKNQSGVLAKHITSLENLDKEIAELGEVLFESSLKAKDKRTSLKKELELLQNSRNSLEVDMKTICSGQQKLKVAKDQMKKLLDVQKAGELRESLSQFAPTQFSASDLAKQEKEINKAIERLTGETSRLKCQAETMAKEISGLKRALNSDDYKNTKEKLKEKMLKKIVTKKTVDDLIKYRVVLDKTIISYHQTKMQEINSSVAELWKQVYQGNDIESIKIVSKVSSKETDKRKSYDYCVMMTIDGNDIEMRDRCSAGQKMLASILIRVALLEVFCSGFGVITLDEPTTSLDSCKIQNIADMLVDLVKFRCNGLPSEPKDDCCVEERDACEEAYQNSARKSRKPFSNFQLIVITHDNHLVELLHRAFKPELVFQLKKDPMGNTCLKSYNICLE</sequence>
<reference evidence="2" key="1">
    <citation type="submission" date="2016-11" db="UniProtKB">
        <authorList>
            <consortium name="WormBaseParasite"/>
        </authorList>
    </citation>
    <scope>IDENTIFICATION</scope>
    <source>
        <strain evidence="2">KR3021</strain>
    </source>
</reference>
<name>A0AC35UA19_9BILA</name>
<proteinExistence type="predicted"/>
<evidence type="ECO:0000313" key="1">
    <source>
        <dbReference type="Proteomes" id="UP000095286"/>
    </source>
</evidence>
<dbReference type="WBParaSite" id="RSKR_0000912400.1">
    <property type="protein sequence ID" value="RSKR_0000912400.1"/>
    <property type="gene ID" value="RSKR_0000912400"/>
</dbReference>
<evidence type="ECO:0000313" key="2">
    <source>
        <dbReference type="WBParaSite" id="RSKR_0000912400.1"/>
    </source>
</evidence>
<accession>A0AC35UA19</accession>